<name>A0ABR9SDG3_9BURK</name>
<dbReference type="Gene3D" id="3.40.50.1820">
    <property type="entry name" value="alpha/beta hydrolase"/>
    <property type="match status" value="1"/>
</dbReference>
<accession>A0ABR9SDG3</accession>
<dbReference type="Pfam" id="PF00561">
    <property type="entry name" value="Abhydrolase_1"/>
    <property type="match status" value="1"/>
</dbReference>
<dbReference type="InterPro" id="IPR000073">
    <property type="entry name" value="AB_hydrolase_1"/>
</dbReference>
<dbReference type="GO" id="GO:0016787">
    <property type="term" value="F:hydrolase activity"/>
    <property type="evidence" value="ECO:0007669"/>
    <property type="project" value="UniProtKB-KW"/>
</dbReference>
<keyword evidence="3" id="KW-1185">Reference proteome</keyword>
<evidence type="ECO:0000313" key="2">
    <source>
        <dbReference type="EMBL" id="MBE7940368.1"/>
    </source>
</evidence>
<proteinExistence type="predicted"/>
<reference evidence="2 3" key="1">
    <citation type="submission" date="2020-10" db="EMBL/GenBank/DDBJ databases">
        <title>Draft genome of Ramlibacter aquaticus LMG 30558.</title>
        <authorList>
            <person name="Props R."/>
        </authorList>
    </citation>
    <scope>NUCLEOTIDE SEQUENCE [LARGE SCALE GENOMIC DNA]</scope>
    <source>
        <strain evidence="2 3">LMG 30558</strain>
    </source>
</reference>
<organism evidence="2 3">
    <name type="scientific">Ramlibacter aquaticus</name>
    <dbReference type="NCBI Taxonomy" id="2780094"/>
    <lineage>
        <taxon>Bacteria</taxon>
        <taxon>Pseudomonadati</taxon>
        <taxon>Pseudomonadota</taxon>
        <taxon>Betaproteobacteria</taxon>
        <taxon>Burkholderiales</taxon>
        <taxon>Comamonadaceae</taxon>
        <taxon>Ramlibacter</taxon>
    </lineage>
</organism>
<gene>
    <name evidence="2" type="ORF">IM725_07270</name>
</gene>
<dbReference type="EMBL" id="JADDOJ010000021">
    <property type="protein sequence ID" value="MBE7940368.1"/>
    <property type="molecule type" value="Genomic_DNA"/>
</dbReference>
<feature type="domain" description="AB hydrolase-1" evidence="1">
    <location>
        <begin position="23"/>
        <end position="256"/>
    </location>
</feature>
<dbReference type="PANTHER" id="PTHR43798">
    <property type="entry name" value="MONOACYLGLYCEROL LIPASE"/>
    <property type="match status" value="1"/>
</dbReference>
<dbReference type="RefSeq" id="WP_193779914.1">
    <property type="nucleotide sequence ID" value="NZ_JADDOJ010000021.1"/>
</dbReference>
<evidence type="ECO:0000313" key="3">
    <source>
        <dbReference type="Proteomes" id="UP000715965"/>
    </source>
</evidence>
<protein>
    <submittedName>
        <fullName evidence="2">Alpha/beta hydrolase</fullName>
    </submittedName>
</protein>
<dbReference type="Proteomes" id="UP000715965">
    <property type="component" value="Unassembled WGS sequence"/>
</dbReference>
<sequence>MRMILLPHGATCYELAGPREGAVVVLLHGATAPLWTWDAQVAPLVAEGFRVLRYDMFGKGLSDCPRARYDRAFFCEQLLGLLDALDLQAPVHLAGFSFGGAIAAHFSMLHPERVESLALVAPLLDFGESARLVRLARLPLLGGPLLRLLLPRQAGARVARLWQGSARAGQYAALFAQQLARPEFQRAFLAFLRSDALGDYSAAYRALGDAGREGLLVWGNADEDIPRAHIWRILQLNPHLHGREIDGATHGIPFQHAERLGEMLVDHLKGNAGSAYAATELAGLGR</sequence>
<evidence type="ECO:0000259" key="1">
    <source>
        <dbReference type="Pfam" id="PF00561"/>
    </source>
</evidence>
<dbReference type="SUPFAM" id="SSF53474">
    <property type="entry name" value="alpha/beta-Hydrolases"/>
    <property type="match status" value="1"/>
</dbReference>
<keyword evidence="2" id="KW-0378">Hydrolase</keyword>
<dbReference type="PRINTS" id="PR00111">
    <property type="entry name" value="ABHYDROLASE"/>
</dbReference>
<comment type="caution">
    <text evidence="2">The sequence shown here is derived from an EMBL/GenBank/DDBJ whole genome shotgun (WGS) entry which is preliminary data.</text>
</comment>
<dbReference type="InterPro" id="IPR029058">
    <property type="entry name" value="AB_hydrolase_fold"/>
</dbReference>
<dbReference type="PANTHER" id="PTHR43798:SF33">
    <property type="entry name" value="HYDROLASE, PUTATIVE (AFU_ORTHOLOGUE AFUA_2G14860)-RELATED"/>
    <property type="match status" value="1"/>
</dbReference>
<dbReference type="InterPro" id="IPR050266">
    <property type="entry name" value="AB_hydrolase_sf"/>
</dbReference>